<comment type="caution">
    <text evidence="4">The sequence shown here is derived from an EMBL/GenBank/DDBJ whole genome shotgun (WGS) entry which is preliminary data.</text>
</comment>
<protein>
    <submittedName>
        <fullName evidence="4">Transcriptional regulator sugar kinase, xylose operon regulator</fullName>
    </submittedName>
</protein>
<name>A0ABR5NR92_9LACO</name>
<reference evidence="4 5" key="1">
    <citation type="journal article" date="2015" name="Genome Announc.">
        <title>Expanding the biotechnology potential of lactobacilli through comparative genomics of 213 strains and associated genera.</title>
        <authorList>
            <person name="Sun Z."/>
            <person name="Harris H.M."/>
            <person name="McCann A."/>
            <person name="Guo C."/>
            <person name="Argimon S."/>
            <person name="Zhang W."/>
            <person name="Yang X."/>
            <person name="Jeffery I.B."/>
            <person name="Cooney J.C."/>
            <person name="Kagawa T.F."/>
            <person name="Liu W."/>
            <person name="Song Y."/>
            <person name="Salvetti E."/>
            <person name="Wrobel A."/>
            <person name="Rasinkangas P."/>
            <person name="Parkhill J."/>
            <person name="Rea M.C."/>
            <person name="O'Sullivan O."/>
            <person name="Ritari J."/>
            <person name="Douillard F.P."/>
            <person name="Paul Ross R."/>
            <person name="Yang R."/>
            <person name="Briner A.E."/>
            <person name="Felis G.E."/>
            <person name="de Vos W.M."/>
            <person name="Barrangou R."/>
            <person name="Klaenhammer T.R."/>
            <person name="Caufield P.W."/>
            <person name="Cui Y."/>
            <person name="Zhang H."/>
            <person name="O'Toole P.W."/>
        </authorList>
    </citation>
    <scope>NUCLEOTIDE SEQUENCE [LARGE SCALE GENOMIC DNA]</scope>
    <source>
        <strain evidence="4 5">DSM 13961</strain>
    </source>
</reference>
<dbReference type="EMBL" id="AZDH01000026">
    <property type="protein sequence ID" value="KRK50195.1"/>
    <property type="molecule type" value="Genomic_DNA"/>
</dbReference>
<dbReference type="Pfam" id="PF00480">
    <property type="entry name" value="ROK"/>
    <property type="match status" value="1"/>
</dbReference>
<dbReference type="Proteomes" id="UP000051499">
    <property type="component" value="Unassembled WGS sequence"/>
</dbReference>
<dbReference type="PANTHER" id="PTHR18964">
    <property type="entry name" value="ROK (REPRESSOR, ORF, KINASE) FAMILY"/>
    <property type="match status" value="1"/>
</dbReference>
<keyword evidence="5" id="KW-1185">Reference proteome</keyword>
<gene>
    <name evidence="4" type="ORF">FC97_GL001924</name>
</gene>
<dbReference type="Pfam" id="PF13412">
    <property type="entry name" value="HTH_24"/>
    <property type="match status" value="1"/>
</dbReference>
<dbReference type="InterPro" id="IPR036388">
    <property type="entry name" value="WH-like_DNA-bd_sf"/>
</dbReference>
<proteinExistence type="inferred from homology"/>
<dbReference type="GO" id="GO:0016301">
    <property type="term" value="F:kinase activity"/>
    <property type="evidence" value="ECO:0007669"/>
    <property type="project" value="UniProtKB-KW"/>
</dbReference>
<accession>A0ABR5NR92</accession>
<keyword evidence="3" id="KW-0119">Carbohydrate metabolism</keyword>
<sequence>MRRDDTLEKESIGRTQLRNRNLKLVLQQIINNPGTSRVAISHELNLNKSTISSLYNSLAEDHFIEELGEGASSNVGGRKPIMARLNKKYGYTITFDLGYRQVHAVANYLNSEVIDHQEINTKGQPIEVMLQYCSDFVKEMQGEVVSNQGLLGICFSIHGIINQNKIVNSPWIEMNDTDIVEQFKETFDVPVILENEANLSAIYERDFNAGRYYHNSITFSIHRGIGAGIILGKRLFRGKQGEAGEIGRSLTLLGPNTAGQSVESFCSEEAIINRVKQLKHDDTIDRQAVVDLYRSKDHEVMRILLQSCSVIAGLMYNVVTTLNPDAIFINSELLAELPDLLTEIKDNYQDIAQEELPIALTKNTKFATLLGGCSLITHYVLGMMDYELHFEEAN</sequence>
<evidence type="ECO:0000256" key="1">
    <source>
        <dbReference type="ARBA" id="ARBA00002486"/>
    </source>
</evidence>
<dbReference type="PROSITE" id="PS01125">
    <property type="entry name" value="ROK"/>
    <property type="match status" value="1"/>
</dbReference>
<keyword evidence="4" id="KW-0808">Transferase</keyword>
<dbReference type="InterPro" id="IPR043129">
    <property type="entry name" value="ATPase_NBD"/>
</dbReference>
<keyword evidence="3" id="KW-0859">Xylose metabolism</keyword>
<comment type="function">
    <text evidence="1">Transcriptional repressor of xylose-utilizing enzymes.</text>
</comment>
<comment type="similarity">
    <text evidence="2">Belongs to the ROK (NagC/XylR) family.</text>
</comment>
<dbReference type="InterPro" id="IPR049874">
    <property type="entry name" value="ROK_cs"/>
</dbReference>
<evidence type="ECO:0000256" key="2">
    <source>
        <dbReference type="ARBA" id="ARBA00006479"/>
    </source>
</evidence>
<dbReference type="InterPro" id="IPR036390">
    <property type="entry name" value="WH_DNA-bd_sf"/>
</dbReference>
<dbReference type="InterPro" id="IPR000600">
    <property type="entry name" value="ROK"/>
</dbReference>
<dbReference type="PANTHER" id="PTHR18964:SF149">
    <property type="entry name" value="BIFUNCTIONAL UDP-N-ACETYLGLUCOSAMINE 2-EPIMERASE_N-ACETYLMANNOSAMINE KINASE"/>
    <property type="match status" value="1"/>
</dbReference>
<evidence type="ECO:0000313" key="4">
    <source>
        <dbReference type="EMBL" id="KRK50195.1"/>
    </source>
</evidence>
<keyword evidence="4" id="KW-0418">Kinase</keyword>
<organism evidence="4 5">
    <name type="scientific">Companilactobacillus kimchii DSM 13961 = JCM 10707</name>
    <dbReference type="NCBI Taxonomy" id="1423765"/>
    <lineage>
        <taxon>Bacteria</taxon>
        <taxon>Bacillati</taxon>
        <taxon>Bacillota</taxon>
        <taxon>Bacilli</taxon>
        <taxon>Lactobacillales</taxon>
        <taxon>Lactobacillaceae</taxon>
        <taxon>Companilactobacillus</taxon>
        <taxon>Companilactobacillus kimchii</taxon>
    </lineage>
</organism>
<dbReference type="SUPFAM" id="SSF53067">
    <property type="entry name" value="Actin-like ATPase domain"/>
    <property type="match status" value="1"/>
</dbReference>
<evidence type="ECO:0000313" key="5">
    <source>
        <dbReference type="Proteomes" id="UP000051499"/>
    </source>
</evidence>
<dbReference type="Gene3D" id="1.10.10.10">
    <property type="entry name" value="Winged helix-like DNA-binding domain superfamily/Winged helix DNA-binding domain"/>
    <property type="match status" value="1"/>
</dbReference>
<dbReference type="Gene3D" id="3.30.420.40">
    <property type="match status" value="2"/>
</dbReference>
<dbReference type="SUPFAM" id="SSF46785">
    <property type="entry name" value="Winged helix' DNA-binding domain"/>
    <property type="match status" value="1"/>
</dbReference>
<evidence type="ECO:0000256" key="3">
    <source>
        <dbReference type="ARBA" id="ARBA00022629"/>
    </source>
</evidence>